<dbReference type="InterPro" id="IPR008457">
    <property type="entry name" value="Cu-R_CopD_dom"/>
</dbReference>
<feature type="transmembrane region" description="Helical" evidence="9">
    <location>
        <begin position="274"/>
        <end position="295"/>
    </location>
</feature>
<dbReference type="InterPro" id="IPR014755">
    <property type="entry name" value="Cu-Rt/internalin_Ig-like"/>
</dbReference>
<dbReference type="GO" id="GO:0005886">
    <property type="term" value="C:plasma membrane"/>
    <property type="evidence" value="ECO:0007669"/>
    <property type="project" value="UniProtKB-SubCell"/>
</dbReference>
<evidence type="ECO:0000256" key="6">
    <source>
        <dbReference type="ARBA" id="ARBA00022989"/>
    </source>
</evidence>
<comment type="subcellular location">
    <subcellularLocation>
        <location evidence="1">Cell membrane</location>
        <topology evidence="1">Multi-pass membrane protein</topology>
    </subcellularLocation>
</comment>
<keyword evidence="6 9" id="KW-1133">Transmembrane helix</keyword>
<organism evidence="13 14">
    <name type="scientific">Hansschlegelia beijingensis</name>
    <dbReference type="NCBI Taxonomy" id="1133344"/>
    <lineage>
        <taxon>Bacteria</taxon>
        <taxon>Pseudomonadati</taxon>
        <taxon>Pseudomonadota</taxon>
        <taxon>Alphaproteobacteria</taxon>
        <taxon>Hyphomicrobiales</taxon>
        <taxon>Methylopilaceae</taxon>
        <taxon>Hansschlegelia</taxon>
    </lineage>
</organism>
<proteinExistence type="predicted"/>
<feature type="domain" description="Copper resistance protein D" evidence="12">
    <location>
        <begin position="305"/>
        <end position="405"/>
    </location>
</feature>
<dbReference type="GO" id="GO:0042597">
    <property type="term" value="C:periplasmic space"/>
    <property type="evidence" value="ECO:0007669"/>
    <property type="project" value="InterPro"/>
</dbReference>
<evidence type="ECO:0000256" key="8">
    <source>
        <dbReference type="ARBA" id="ARBA00023136"/>
    </source>
</evidence>
<dbReference type="Pfam" id="PF05425">
    <property type="entry name" value="CopD"/>
    <property type="match status" value="1"/>
</dbReference>
<feature type="transmembrane region" description="Helical" evidence="9">
    <location>
        <begin position="209"/>
        <end position="231"/>
    </location>
</feature>
<keyword evidence="14" id="KW-1185">Reference proteome</keyword>
<evidence type="ECO:0000256" key="9">
    <source>
        <dbReference type="SAM" id="Phobius"/>
    </source>
</evidence>
<keyword evidence="4" id="KW-0479">Metal-binding</keyword>
<dbReference type="RefSeq" id="WP_183393482.1">
    <property type="nucleotide sequence ID" value="NZ_JACIDR010000001.1"/>
</dbReference>
<feature type="signal peptide" evidence="10">
    <location>
        <begin position="1"/>
        <end position="25"/>
    </location>
</feature>
<name>A0A7W6CWF6_9HYPH</name>
<evidence type="ECO:0000256" key="3">
    <source>
        <dbReference type="ARBA" id="ARBA00022692"/>
    </source>
</evidence>
<evidence type="ECO:0000313" key="13">
    <source>
        <dbReference type="EMBL" id="MBB3971619.1"/>
    </source>
</evidence>
<protein>
    <submittedName>
        <fullName evidence="13">Copper transport protein</fullName>
    </submittedName>
</protein>
<evidence type="ECO:0000256" key="1">
    <source>
        <dbReference type="ARBA" id="ARBA00004651"/>
    </source>
</evidence>
<keyword evidence="7" id="KW-0186">Copper</keyword>
<feature type="chain" id="PRO_5030882311" evidence="10">
    <location>
        <begin position="26"/>
        <end position="529"/>
    </location>
</feature>
<keyword evidence="8 9" id="KW-0472">Membrane</keyword>
<evidence type="ECO:0000313" key="14">
    <source>
        <dbReference type="Proteomes" id="UP000528964"/>
    </source>
</evidence>
<dbReference type="EMBL" id="JACIDR010000001">
    <property type="protein sequence ID" value="MBB3971619.1"/>
    <property type="molecule type" value="Genomic_DNA"/>
</dbReference>
<keyword evidence="5 10" id="KW-0732">Signal</keyword>
<feature type="transmembrane region" description="Helical" evidence="9">
    <location>
        <begin position="388"/>
        <end position="407"/>
    </location>
</feature>
<dbReference type="InterPro" id="IPR007348">
    <property type="entry name" value="CopC_dom"/>
</dbReference>
<reference evidence="13 14" key="1">
    <citation type="submission" date="2020-08" db="EMBL/GenBank/DDBJ databases">
        <title>Genomic Encyclopedia of Type Strains, Phase IV (KMG-IV): sequencing the most valuable type-strain genomes for metagenomic binning, comparative biology and taxonomic classification.</title>
        <authorList>
            <person name="Goeker M."/>
        </authorList>
    </citation>
    <scope>NUCLEOTIDE SEQUENCE [LARGE SCALE GENOMIC DNA]</scope>
    <source>
        <strain evidence="13 14">DSM 25481</strain>
    </source>
</reference>
<comment type="caution">
    <text evidence="13">The sequence shown here is derived from an EMBL/GenBank/DDBJ whole genome shotgun (WGS) entry which is preliminary data.</text>
</comment>
<evidence type="ECO:0000256" key="4">
    <source>
        <dbReference type="ARBA" id="ARBA00022723"/>
    </source>
</evidence>
<gene>
    <name evidence="13" type="ORF">GGR24_000252</name>
</gene>
<dbReference type="SUPFAM" id="SSF81296">
    <property type="entry name" value="E set domains"/>
    <property type="match status" value="1"/>
</dbReference>
<dbReference type="Proteomes" id="UP000528964">
    <property type="component" value="Unassembled WGS sequence"/>
</dbReference>
<dbReference type="InterPro" id="IPR014756">
    <property type="entry name" value="Ig_E-set"/>
</dbReference>
<accession>A0A7W6CWF6</accession>
<evidence type="ECO:0000256" key="2">
    <source>
        <dbReference type="ARBA" id="ARBA00022475"/>
    </source>
</evidence>
<keyword evidence="2" id="KW-1003">Cell membrane</keyword>
<evidence type="ECO:0000256" key="7">
    <source>
        <dbReference type="ARBA" id="ARBA00023008"/>
    </source>
</evidence>
<dbReference type="InterPro" id="IPR032694">
    <property type="entry name" value="CopC/D"/>
</dbReference>
<dbReference type="PANTHER" id="PTHR34820:SF4">
    <property type="entry name" value="INNER MEMBRANE PROTEIN YEBZ"/>
    <property type="match status" value="1"/>
</dbReference>
<evidence type="ECO:0000256" key="5">
    <source>
        <dbReference type="ARBA" id="ARBA00022729"/>
    </source>
</evidence>
<dbReference type="Gene3D" id="2.60.40.1220">
    <property type="match status" value="1"/>
</dbReference>
<sequence>MSLLLRIAAFAVLLCLLGGAAQAHAILQTATPADGASLDAPPTRVVLTFSEPVTPLAFRLLRPDGEIVRLPDPRADGATIEAPLALEGVTGTAILNWRVASADGHPVGGSITFTIGAGTEPAQDLAWSTYRAPSWAARFLLMVGLFASVGAILFRYWVFAAERRGDMRLAAGAAGLGALSLAAFVYAQAVDVSGLGASGLRASDVWNALLVNGFGLGAGLAGCALILALVCATGGVSGAAGRWLSAAAAAAVVAAFVAYGHARAAEPAWLMQPAIALHVAAVLLWLGSFAPLLNALRSSPGEGATALARFSAPIFVTSAVLLLTGFVMAWAQLGAVSELWSSAYGVVLLAKLALVAPMFALGAVNRFALARGVAAGRPAAIRRLRRTIAAELLLGVLTLGVVGLWRFTPPPRSMEAVTVTVNGLQFHAHGVRAMANLELSPARVGRSKATVNVLNVDATPLAAREVTVVLLDPLGRLEPIRRPARRLTDASWVVDEVSIPSPGRWTVRVDILISDFEQATVRTSVNVVR</sequence>
<dbReference type="AlphaFoldDB" id="A0A7W6CWF6"/>
<dbReference type="PANTHER" id="PTHR34820">
    <property type="entry name" value="INNER MEMBRANE PROTEIN YEBZ"/>
    <property type="match status" value="1"/>
</dbReference>
<dbReference type="Pfam" id="PF04234">
    <property type="entry name" value="CopC"/>
    <property type="match status" value="1"/>
</dbReference>
<feature type="transmembrane region" description="Helical" evidence="9">
    <location>
        <begin position="135"/>
        <end position="157"/>
    </location>
</feature>
<dbReference type="GO" id="GO:0005507">
    <property type="term" value="F:copper ion binding"/>
    <property type="evidence" value="ECO:0007669"/>
    <property type="project" value="InterPro"/>
</dbReference>
<dbReference type="GO" id="GO:0006825">
    <property type="term" value="P:copper ion transport"/>
    <property type="evidence" value="ECO:0007669"/>
    <property type="project" value="InterPro"/>
</dbReference>
<feature type="transmembrane region" description="Helical" evidence="9">
    <location>
        <begin position="343"/>
        <end position="367"/>
    </location>
</feature>
<keyword evidence="3 9" id="KW-0812">Transmembrane</keyword>
<feature type="transmembrane region" description="Helical" evidence="9">
    <location>
        <begin position="243"/>
        <end position="262"/>
    </location>
</feature>
<feature type="transmembrane region" description="Helical" evidence="9">
    <location>
        <begin position="307"/>
        <end position="331"/>
    </location>
</feature>
<dbReference type="GO" id="GO:0046688">
    <property type="term" value="P:response to copper ion"/>
    <property type="evidence" value="ECO:0007669"/>
    <property type="project" value="InterPro"/>
</dbReference>
<evidence type="ECO:0000259" key="11">
    <source>
        <dbReference type="Pfam" id="PF04234"/>
    </source>
</evidence>
<feature type="transmembrane region" description="Helical" evidence="9">
    <location>
        <begin position="169"/>
        <end position="189"/>
    </location>
</feature>
<evidence type="ECO:0000259" key="12">
    <source>
        <dbReference type="Pfam" id="PF05425"/>
    </source>
</evidence>
<evidence type="ECO:0000256" key="10">
    <source>
        <dbReference type="SAM" id="SignalP"/>
    </source>
</evidence>
<feature type="domain" description="CopC" evidence="11">
    <location>
        <begin position="24"/>
        <end position="115"/>
    </location>
</feature>